<dbReference type="OrthoDB" id="272266at2759"/>
<dbReference type="Gene3D" id="3.40.630.30">
    <property type="match status" value="1"/>
</dbReference>
<sequence>MLDMHIIQPKPMPALQLASIQSTHPVILAELVGQLPLAASHFGMVLRTALGHKSDLQSECPEEELLHYRATPVSVSGCTEENASSVIDITITDYAVTFHGRCESRLMQAAILEGAPDQAGLAGSSDHATANNMDMVLKNEKTGPVARSYYQTVLAVILELIERRSAMRRLSDKDGDQGSPHKFYCINDIWKPALASLARFEDGVSEGVKFVVSEKDLLTMEPEIRLKCQQLEKEEGLVLGSMIEGDVKLMLELNHVKYDEPYGHRMIRQSQCFRDKTGKPVAWAGTHEDFAIACLYVLPEYRKLGLGRLVLLSLALIHVRLAREALSANGVDTDSIPTTALYAHADCLNYNQPTMVFMERCGWGRIGNFIWLGLYPKERSDQESF</sequence>
<evidence type="ECO:0000313" key="3">
    <source>
        <dbReference type="Proteomes" id="UP000726737"/>
    </source>
</evidence>
<comment type="caution">
    <text evidence="2">The sequence shown here is derived from an EMBL/GenBank/DDBJ whole genome shotgun (WGS) entry which is preliminary data.</text>
</comment>
<dbReference type="EMBL" id="JAAAJA010000025">
    <property type="protein sequence ID" value="KAG0265893.1"/>
    <property type="molecule type" value="Genomic_DNA"/>
</dbReference>
<dbReference type="InterPro" id="IPR000182">
    <property type="entry name" value="GNAT_dom"/>
</dbReference>
<keyword evidence="3" id="KW-1185">Reference proteome</keyword>
<name>A0A9P6U9Z7_9FUNG</name>
<organism evidence="2 3">
    <name type="scientific">Mortierella polycephala</name>
    <dbReference type="NCBI Taxonomy" id="41804"/>
    <lineage>
        <taxon>Eukaryota</taxon>
        <taxon>Fungi</taxon>
        <taxon>Fungi incertae sedis</taxon>
        <taxon>Mucoromycota</taxon>
        <taxon>Mortierellomycotina</taxon>
        <taxon>Mortierellomycetes</taxon>
        <taxon>Mortierellales</taxon>
        <taxon>Mortierellaceae</taxon>
        <taxon>Mortierella</taxon>
    </lineage>
</organism>
<dbReference type="Proteomes" id="UP000726737">
    <property type="component" value="Unassembled WGS sequence"/>
</dbReference>
<evidence type="ECO:0000259" key="1">
    <source>
        <dbReference type="PROSITE" id="PS51186"/>
    </source>
</evidence>
<dbReference type="SUPFAM" id="SSF55729">
    <property type="entry name" value="Acyl-CoA N-acyltransferases (Nat)"/>
    <property type="match status" value="1"/>
</dbReference>
<dbReference type="InterPro" id="IPR016181">
    <property type="entry name" value="Acyl_CoA_acyltransferase"/>
</dbReference>
<dbReference type="AlphaFoldDB" id="A0A9P6U9Z7"/>
<dbReference type="CDD" id="cd04301">
    <property type="entry name" value="NAT_SF"/>
    <property type="match status" value="1"/>
</dbReference>
<protein>
    <recommendedName>
        <fullName evidence="1">N-acetyltransferase domain-containing protein</fullName>
    </recommendedName>
</protein>
<reference evidence="2" key="1">
    <citation type="journal article" date="2020" name="Fungal Divers.">
        <title>Resolving the Mortierellaceae phylogeny through synthesis of multi-gene phylogenetics and phylogenomics.</title>
        <authorList>
            <person name="Vandepol N."/>
            <person name="Liber J."/>
            <person name="Desiro A."/>
            <person name="Na H."/>
            <person name="Kennedy M."/>
            <person name="Barry K."/>
            <person name="Grigoriev I.V."/>
            <person name="Miller A.N."/>
            <person name="O'Donnell K."/>
            <person name="Stajich J.E."/>
            <person name="Bonito G."/>
        </authorList>
    </citation>
    <scope>NUCLEOTIDE SEQUENCE</scope>
    <source>
        <strain evidence="2">KOD948</strain>
    </source>
</reference>
<dbReference type="PROSITE" id="PS51186">
    <property type="entry name" value="GNAT"/>
    <property type="match status" value="1"/>
</dbReference>
<dbReference type="GO" id="GO:0016747">
    <property type="term" value="F:acyltransferase activity, transferring groups other than amino-acyl groups"/>
    <property type="evidence" value="ECO:0007669"/>
    <property type="project" value="InterPro"/>
</dbReference>
<feature type="domain" description="N-acetyltransferase" evidence="1">
    <location>
        <begin position="237"/>
        <end position="385"/>
    </location>
</feature>
<gene>
    <name evidence="2" type="ORF">BG011_003818</name>
</gene>
<accession>A0A9P6U9Z7</accession>
<evidence type="ECO:0000313" key="2">
    <source>
        <dbReference type="EMBL" id="KAG0265893.1"/>
    </source>
</evidence>
<proteinExistence type="predicted"/>